<accession>A0A9N8D3I9</accession>
<gene>
    <name evidence="1" type="ORF">GHA_04491</name>
</gene>
<protein>
    <submittedName>
        <fullName evidence="1">Uncharacterized protein</fullName>
    </submittedName>
</protein>
<dbReference type="KEGG" id="prg:RB151_P104593"/>
<sequence>MIGTPFSTMATEFRGQIIKTWLLQLSGTATEKSKILCQTAIELGLTERSKSIPGSALIQWTKTTPTNTPLWAAQSALLLLFANEWKPSTHVEWCGMASLLQRLYKKNSIAEMLSYLPKHINKDIAAGWITAAIEEDANFRRHKKRK</sequence>
<reference evidence="1" key="1">
    <citation type="submission" date="2020-05" db="EMBL/GenBank/DDBJ databases">
        <authorList>
            <person name="Delgado-Blas J."/>
        </authorList>
    </citation>
    <scope>NUCLEOTIDE SEQUENCE</scope>
    <source>
        <strain evidence="1">BB1453</strain>
    </source>
</reference>
<dbReference type="RefSeq" id="WP_071548934.1">
    <property type="nucleotide sequence ID" value="NZ_CAHPQZ010000024.1"/>
</dbReference>
<dbReference type="EMBL" id="CAHPSF010000020">
    <property type="protein sequence ID" value="CAB5719009.1"/>
    <property type="molecule type" value="Genomic_DNA"/>
</dbReference>
<proteinExistence type="predicted"/>
<evidence type="ECO:0000313" key="1">
    <source>
        <dbReference type="EMBL" id="CAB5719009.1"/>
    </source>
</evidence>
<dbReference type="AlphaFoldDB" id="A0A9N8D3I9"/>
<dbReference type="GeneID" id="92277013"/>
<dbReference type="Proteomes" id="UP000834611">
    <property type="component" value="Unassembled WGS sequence"/>
</dbReference>
<evidence type="ECO:0000313" key="2">
    <source>
        <dbReference type="Proteomes" id="UP000834611"/>
    </source>
</evidence>
<name>A0A9N8D3I9_PRORE</name>
<organism evidence="1 2">
    <name type="scientific">Providencia rettgeri</name>
    <dbReference type="NCBI Taxonomy" id="587"/>
    <lineage>
        <taxon>Bacteria</taxon>
        <taxon>Pseudomonadati</taxon>
        <taxon>Pseudomonadota</taxon>
        <taxon>Gammaproteobacteria</taxon>
        <taxon>Enterobacterales</taxon>
        <taxon>Morganellaceae</taxon>
        <taxon>Providencia</taxon>
    </lineage>
</organism>
<comment type="caution">
    <text evidence="1">The sequence shown here is derived from an EMBL/GenBank/DDBJ whole genome shotgun (WGS) entry which is preliminary data.</text>
</comment>